<protein>
    <submittedName>
        <fullName evidence="2">Uncharacterized protein</fullName>
    </submittedName>
</protein>
<organism evidence="2 3">
    <name type="scientific">Caballeronia arvi</name>
    <dbReference type="NCBI Taxonomy" id="1777135"/>
    <lineage>
        <taxon>Bacteria</taxon>
        <taxon>Pseudomonadati</taxon>
        <taxon>Pseudomonadota</taxon>
        <taxon>Betaproteobacteria</taxon>
        <taxon>Burkholderiales</taxon>
        <taxon>Burkholderiaceae</taxon>
        <taxon>Caballeronia</taxon>
    </lineage>
</organism>
<sequence>MKLSHPHSLEQEGQHVTHGQPIFHESHEERHEAAAYWRAREGPCVKGADGRASDEVGRIMQPKIDARQTHTKSVKCTITSTPGVRVRKTSSQTAAAAKTTSV</sequence>
<feature type="region of interest" description="Disordered" evidence="1">
    <location>
        <begin position="1"/>
        <end position="31"/>
    </location>
</feature>
<dbReference type="EMBL" id="FCOM02000064">
    <property type="protein sequence ID" value="SAL85737.1"/>
    <property type="molecule type" value="Genomic_DNA"/>
</dbReference>
<comment type="caution">
    <text evidence="2">The sequence shown here is derived from an EMBL/GenBank/DDBJ whole genome shotgun (WGS) entry which is preliminary data.</text>
</comment>
<name>A0A158KXB3_9BURK</name>
<reference evidence="2" key="1">
    <citation type="submission" date="2016-01" db="EMBL/GenBank/DDBJ databases">
        <authorList>
            <person name="Peeters C."/>
        </authorList>
    </citation>
    <scope>NUCLEOTIDE SEQUENCE [LARGE SCALE GENOMIC DNA]</scope>
    <source>
        <strain evidence="2">LMG 29317</strain>
    </source>
</reference>
<proteinExistence type="predicted"/>
<evidence type="ECO:0000256" key="1">
    <source>
        <dbReference type="SAM" id="MobiDB-lite"/>
    </source>
</evidence>
<dbReference type="AlphaFoldDB" id="A0A158KXB3"/>
<keyword evidence="3" id="KW-1185">Reference proteome</keyword>
<gene>
    <name evidence="2" type="ORF">AWB74_07417</name>
</gene>
<dbReference type="Proteomes" id="UP000055019">
    <property type="component" value="Unassembled WGS sequence"/>
</dbReference>
<accession>A0A158KXB3</accession>
<evidence type="ECO:0000313" key="3">
    <source>
        <dbReference type="Proteomes" id="UP000055019"/>
    </source>
</evidence>
<evidence type="ECO:0000313" key="2">
    <source>
        <dbReference type="EMBL" id="SAL85737.1"/>
    </source>
</evidence>